<evidence type="ECO:0000259" key="16">
    <source>
        <dbReference type="PROSITE" id="PS50081"/>
    </source>
</evidence>
<evidence type="ECO:0000259" key="14">
    <source>
        <dbReference type="PROSITE" id="PS50010"/>
    </source>
</evidence>
<accession>A0A8D2LFL8</accession>
<protein>
    <submittedName>
        <fullName evidence="17">Vav guanine nucleotide exchange factor 1</fullName>
    </submittedName>
</protein>
<dbReference type="AlphaFoldDB" id="A0A8D2LFL8"/>
<dbReference type="SMART" id="SM00109">
    <property type="entry name" value="C1"/>
    <property type="match status" value="1"/>
</dbReference>
<dbReference type="InterPro" id="IPR036860">
    <property type="entry name" value="SH2_dom_sf"/>
</dbReference>
<feature type="domain" description="Phorbol-ester/DAG-type" evidence="16">
    <location>
        <begin position="508"/>
        <end position="557"/>
    </location>
</feature>
<dbReference type="InterPro" id="IPR011993">
    <property type="entry name" value="PH-like_dom_sf"/>
</dbReference>
<organism evidence="17 18">
    <name type="scientific">Varanus komodoensis</name>
    <name type="common">Komodo dragon</name>
    <dbReference type="NCBI Taxonomy" id="61221"/>
    <lineage>
        <taxon>Eukaryota</taxon>
        <taxon>Metazoa</taxon>
        <taxon>Chordata</taxon>
        <taxon>Craniata</taxon>
        <taxon>Vertebrata</taxon>
        <taxon>Euteleostomi</taxon>
        <taxon>Lepidosauria</taxon>
        <taxon>Squamata</taxon>
        <taxon>Bifurcata</taxon>
        <taxon>Unidentata</taxon>
        <taxon>Episquamata</taxon>
        <taxon>Toxicofera</taxon>
        <taxon>Anguimorpha</taxon>
        <taxon>Paleoanguimorpha</taxon>
        <taxon>Varanoidea</taxon>
        <taxon>Varanidae</taxon>
        <taxon>Varanus</taxon>
    </lineage>
</organism>
<dbReference type="Gene3D" id="1.10.418.10">
    <property type="entry name" value="Calponin-like domain"/>
    <property type="match status" value="1"/>
</dbReference>
<dbReference type="PROSITE" id="PS00741">
    <property type="entry name" value="DH_1"/>
    <property type="match status" value="1"/>
</dbReference>
<dbReference type="FunFam" id="1.10.418.10:FF:000019">
    <property type="entry name" value="Vav guanine nucleotide exchange factor 2"/>
    <property type="match status" value="1"/>
</dbReference>
<dbReference type="Proteomes" id="UP000694545">
    <property type="component" value="Unplaced"/>
</dbReference>
<feature type="domain" description="Calponin-homology (CH)" evidence="15">
    <location>
        <begin position="1"/>
        <end position="119"/>
    </location>
</feature>
<reference evidence="17" key="2">
    <citation type="submission" date="2025-09" db="UniProtKB">
        <authorList>
            <consortium name="Ensembl"/>
        </authorList>
    </citation>
    <scope>IDENTIFICATION</scope>
</reference>
<evidence type="ECO:0000256" key="5">
    <source>
        <dbReference type="ARBA" id="ARBA00022737"/>
    </source>
</evidence>
<dbReference type="InterPro" id="IPR000219">
    <property type="entry name" value="DH_dom"/>
</dbReference>
<dbReference type="InterPro" id="IPR003096">
    <property type="entry name" value="SM22_calponin"/>
</dbReference>
<dbReference type="PANTHER" id="PTHR45818:SF2">
    <property type="entry name" value="PROTO-ONCOGENE VAV"/>
    <property type="match status" value="1"/>
</dbReference>
<dbReference type="InterPro" id="IPR022613">
    <property type="entry name" value="CH_CAMSAP_2"/>
</dbReference>
<dbReference type="GO" id="GO:0005737">
    <property type="term" value="C:cytoplasm"/>
    <property type="evidence" value="ECO:0007669"/>
    <property type="project" value="TreeGrafter"/>
</dbReference>
<keyword evidence="1 10" id="KW-0728">SH3 domain</keyword>
<evidence type="ECO:0000259" key="15">
    <source>
        <dbReference type="PROSITE" id="PS50021"/>
    </source>
</evidence>
<dbReference type="PROSITE" id="PS50081">
    <property type="entry name" value="ZF_DAG_PE_2"/>
    <property type="match status" value="1"/>
</dbReference>
<reference evidence="17" key="1">
    <citation type="submission" date="2025-08" db="UniProtKB">
        <authorList>
            <consortium name="Ensembl"/>
        </authorList>
    </citation>
    <scope>IDENTIFICATION</scope>
</reference>
<dbReference type="InterPro" id="IPR000980">
    <property type="entry name" value="SH2"/>
</dbReference>
<dbReference type="GO" id="GO:0016477">
    <property type="term" value="P:cell migration"/>
    <property type="evidence" value="ECO:0007669"/>
    <property type="project" value="TreeGrafter"/>
</dbReference>
<evidence type="ECO:0000259" key="13">
    <source>
        <dbReference type="PROSITE" id="PS50003"/>
    </source>
</evidence>
<dbReference type="SUPFAM" id="SSF50044">
    <property type="entry name" value="SH3-domain"/>
    <property type="match status" value="1"/>
</dbReference>
<dbReference type="Pfam" id="PF00017">
    <property type="entry name" value="SH2"/>
    <property type="match status" value="1"/>
</dbReference>
<proteinExistence type="predicted"/>
<dbReference type="SMART" id="SM00325">
    <property type="entry name" value="RhoGEF"/>
    <property type="match status" value="1"/>
</dbReference>
<evidence type="ECO:0000256" key="1">
    <source>
        <dbReference type="ARBA" id="ARBA00022443"/>
    </source>
</evidence>
<dbReference type="InterPro" id="IPR036872">
    <property type="entry name" value="CH_dom_sf"/>
</dbReference>
<evidence type="ECO:0000259" key="11">
    <source>
        <dbReference type="PROSITE" id="PS50001"/>
    </source>
</evidence>
<evidence type="ECO:0000256" key="2">
    <source>
        <dbReference type="ARBA" id="ARBA00022553"/>
    </source>
</evidence>
<keyword evidence="5" id="KW-0677">Repeat</keyword>
<evidence type="ECO:0000256" key="10">
    <source>
        <dbReference type="PROSITE-ProRule" id="PRU00192"/>
    </source>
</evidence>
<dbReference type="SUPFAM" id="SSF55550">
    <property type="entry name" value="SH2 domain"/>
    <property type="match status" value="1"/>
</dbReference>
<keyword evidence="3" id="KW-0344">Guanine-nucleotide releasing factor</keyword>
<dbReference type="InterPro" id="IPR036028">
    <property type="entry name" value="SH3-like_dom_sf"/>
</dbReference>
<dbReference type="Gene3D" id="1.20.900.10">
    <property type="entry name" value="Dbl homology (DH) domain"/>
    <property type="match status" value="1"/>
</dbReference>
<dbReference type="Gene3D" id="3.30.60.20">
    <property type="match status" value="1"/>
</dbReference>
<dbReference type="GO" id="GO:0035556">
    <property type="term" value="P:intracellular signal transduction"/>
    <property type="evidence" value="ECO:0007669"/>
    <property type="project" value="InterPro"/>
</dbReference>
<dbReference type="FunFam" id="1.20.900.10:FF:000009">
    <property type="entry name" value="Vav guanine nucleotide exchange factor 1"/>
    <property type="match status" value="1"/>
</dbReference>
<dbReference type="InterPro" id="IPR035899">
    <property type="entry name" value="DBL_dom_sf"/>
</dbReference>
<dbReference type="InterPro" id="IPR001715">
    <property type="entry name" value="CH_dom"/>
</dbReference>
<dbReference type="Ensembl" id="ENSVKKT00000021318.1">
    <property type="protein sequence ID" value="ENSVKKP00000020803.1"/>
    <property type="gene ID" value="ENSVKKG00000013870.1"/>
</dbReference>
<dbReference type="InterPro" id="IPR037832">
    <property type="entry name" value="PH_Vav"/>
</dbReference>
<keyword evidence="4" id="KW-0479">Metal-binding</keyword>
<keyword evidence="8 9" id="KW-0727">SH2 domain</keyword>
<feature type="domain" description="PH" evidence="13">
    <location>
        <begin position="395"/>
        <end position="497"/>
    </location>
</feature>
<evidence type="ECO:0000256" key="9">
    <source>
        <dbReference type="PROSITE-ProRule" id="PRU00191"/>
    </source>
</evidence>
<keyword evidence="18" id="KW-1185">Reference proteome</keyword>
<dbReference type="Gene3D" id="3.30.505.10">
    <property type="entry name" value="SH2 domain"/>
    <property type="match status" value="1"/>
</dbReference>
<dbReference type="Pfam" id="PF00130">
    <property type="entry name" value="C1_1"/>
    <property type="match status" value="1"/>
</dbReference>
<dbReference type="SMART" id="SM00033">
    <property type="entry name" value="CH"/>
    <property type="match status" value="1"/>
</dbReference>
<feature type="domain" description="SH2" evidence="11">
    <location>
        <begin position="627"/>
        <end position="717"/>
    </location>
</feature>
<dbReference type="GO" id="GO:0005085">
    <property type="term" value="F:guanyl-nucleotide exchange factor activity"/>
    <property type="evidence" value="ECO:0007669"/>
    <property type="project" value="UniProtKB-KW"/>
</dbReference>
<dbReference type="Pfam" id="PF07653">
    <property type="entry name" value="SH3_2"/>
    <property type="match status" value="1"/>
</dbReference>
<evidence type="ECO:0000256" key="7">
    <source>
        <dbReference type="ARBA" id="ARBA00022833"/>
    </source>
</evidence>
<dbReference type="PRINTS" id="PR00888">
    <property type="entry name" value="SM22CALPONIN"/>
</dbReference>
<dbReference type="CDD" id="cd00160">
    <property type="entry name" value="RhoGEF"/>
    <property type="match status" value="1"/>
</dbReference>
<dbReference type="Pfam" id="PF00621">
    <property type="entry name" value="RhoGEF"/>
    <property type="match status" value="1"/>
</dbReference>
<name>A0A8D2LFL8_VARKO</name>
<dbReference type="PANTHER" id="PTHR45818">
    <property type="entry name" value="PROTEIN VAV"/>
    <property type="match status" value="1"/>
</dbReference>
<evidence type="ECO:0000259" key="12">
    <source>
        <dbReference type="PROSITE" id="PS50002"/>
    </source>
</evidence>
<dbReference type="InterPro" id="IPR001849">
    <property type="entry name" value="PH_domain"/>
</dbReference>
<keyword evidence="7" id="KW-0862">Zinc</keyword>
<dbReference type="SMART" id="SM00326">
    <property type="entry name" value="SH3"/>
    <property type="match status" value="1"/>
</dbReference>
<dbReference type="PROSITE" id="PS00479">
    <property type="entry name" value="ZF_DAG_PE_1"/>
    <property type="match status" value="1"/>
</dbReference>
<keyword evidence="2" id="KW-0597">Phosphoprotein</keyword>
<keyword evidence="6" id="KW-0863">Zinc-finger</keyword>
<feature type="domain" description="SH3" evidence="12">
    <location>
        <begin position="738"/>
        <end position="798"/>
    </location>
</feature>
<dbReference type="InterPro" id="IPR002219">
    <property type="entry name" value="PKC_DAG/PE"/>
</dbReference>
<dbReference type="Gene3D" id="2.30.30.40">
    <property type="entry name" value="SH3 Domains"/>
    <property type="match status" value="2"/>
</dbReference>
<evidence type="ECO:0000313" key="17">
    <source>
        <dbReference type="Ensembl" id="ENSVKKP00000020803.1"/>
    </source>
</evidence>
<dbReference type="SMART" id="SM00233">
    <property type="entry name" value="PH"/>
    <property type="match status" value="1"/>
</dbReference>
<dbReference type="SUPFAM" id="SSF50729">
    <property type="entry name" value="PH domain-like"/>
    <property type="match status" value="1"/>
</dbReference>
<evidence type="ECO:0000256" key="8">
    <source>
        <dbReference type="ARBA" id="ARBA00022999"/>
    </source>
</evidence>
<dbReference type="SMART" id="SM00252">
    <property type="entry name" value="SH2"/>
    <property type="match status" value="1"/>
</dbReference>
<dbReference type="PROSITE" id="PS50021">
    <property type="entry name" value="CH"/>
    <property type="match status" value="1"/>
</dbReference>
<dbReference type="PROSITE" id="PS50002">
    <property type="entry name" value="SH3"/>
    <property type="match status" value="1"/>
</dbReference>
<dbReference type="InterPro" id="IPR001331">
    <property type="entry name" value="GDS_CDC24_CS"/>
</dbReference>
<dbReference type="PROSITE" id="PS50003">
    <property type="entry name" value="PH_DOMAIN"/>
    <property type="match status" value="1"/>
</dbReference>
<dbReference type="Pfam" id="PF00169">
    <property type="entry name" value="PH"/>
    <property type="match status" value="1"/>
</dbReference>
<evidence type="ECO:0000313" key="18">
    <source>
        <dbReference type="Proteomes" id="UP000694545"/>
    </source>
</evidence>
<dbReference type="GO" id="GO:0008270">
    <property type="term" value="F:zinc ion binding"/>
    <property type="evidence" value="ECO:0007669"/>
    <property type="project" value="UniProtKB-KW"/>
</dbReference>
<dbReference type="FunFam" id="3.30.60.20:FF:000015">
    <property type="entry name" value="Vav guanine nucleotide exchange factor 1"/>
    <property type="match status" value="1"/>
</dbReference>
<dbReference type="PROSITE" id="PS50001">
    <property type="entry name" value="SH2"/>
    <property type="match status" value="1"/>
</dbReference>
<dbReference type="FunFam" id="2.30.29.30:FF:000050">
    <property type="entry name" value="Vav guanine nucleotide exchange factor 2"/>
    <property type="match status" value="1"/>
</dbReference>
<sequence length="801" mass="93328">MELWKQCAHWLIQCRVLPTNHRVTLEGAQVCDLAQALRDGVLLCQLLNNLIPHAVNLREINLRPQMSQFLCLKNIRTFLATCCEKFGLRKSDLFEVFDLFDVKDFAKVIETLSILSWTQVAQNKGFMLCLSFLVMHFSLSFFTSDTMEEDDDLYDCVENEEAEGDEIYQDLMRSEPGVMPRMTELDKRKCCIQEIQQTEEKYTSTLESIHQHFFKPLQQFIRPQDLENIFINIEELLKVHRCFLADLKNSLSFNISQNLHQVFIRYKERFLLYGRYCSQVEAATKYLDQVANTSVDVRMKLEECSQRANNGRFSLRDLLMVPMQRVLKYHLLLQELIKYTVEPTEKENLRQALDAMRDLAQCVNEVKRDNETLKQITNFQLCIENLTQSLAHFGRPKIDGELKIITGERRSKMDRYAFLLDKALLICKRKGDSYDMKTFVDLSNYQVRDDSSVEKDNKKWTHMFVLIELSGLSGYELYFKTRELKKKWMEQFEMALSNIYPENATANGHEFHMYSFEETTSCKACQMLLRGTFYQGYRCSRCRSPAHKECLGRVLPCGRSSSEFGSTVKKVKKEERLPKLEVHQEYYGVPPPPVAFGPSLKLNVGDIVEVNKAEAEQLWWQQPSLHRYAGSIERTEAEQILASRSDGTYLVRQRIKDASEFAISIKFNTEVKHIKIQTKDGLYRITEKTAFKGPVELVEFYQENSLKDCFKSLDTALQFSFKEPESKTASKPTGKNLKYFRSAKARYSFCARDRTELSLTEGDIIKIQTKKGPPGWWKGEIYGRVGWFPANYVEEDYSEYC</sequence>
<evidence type="ECO:0000256" key="4">
    <source>
        <dbReference type="ARBA" id="ARBA00022723"/>
    </source>
</evidence>
<dbReference type="SUPFAM" id="SSF48065">
    <property type="entry name" value="DBL homology domain (DH-domain)"/>
    <property type="match status" value="1"/>
</dbReference>
<dbReference type="SUPFAM" id="SSF47576">
    <property type="entry name" value="Calponin-homology domain, CH-domain"/>
    <property type="match status" value="1"/>
</dbReference>
<evidence type="ECO:0000256" key="3">
    <source>
        <dbReference type="ARBA" id="ARBA00022658"/>
    </source>
</evidence>
<dbReference type="FunFam" id="2.30.30.40:FF:000072">
    <property type="entry name" value="Unconventional Myosin IB"/>
    <property type="match status" value="1"/>
</dbReference>
<feature type="domain" description="DH" evidence="14">
    <location>
        <begin position="187"/>
        <end position="366"/>
    </location>
</feature>
<evidence type="ECO:0000256" key="6">
    <source>
        <dbReference type="ARBA" id="ARBA00022771"/>
    </source>
</evidence>
<dbReference type="CDD" id="cd21262">
    <property type="entry name" value="CH_VAV1"/>
    <property type="match status" value="1"/>
</dbReference>
<dbReference type="CDD" id="cd01223">
    <property type="entry name" value="PH_Vav"/>
    <property type="match status" value="1"/>
</dbReference>
<dbReference type="GO" id="GO:0007166">
    <property type="term" value="P:cell surface receptor signaling pathway"/>
    <property type="evidence" value="ECO:0007669"/>
    <property type="project" value="UniProtKB-ARBA"/>
</dbReference>
<dbReference type="PROSITE" id="PS50010">
    <property type="entry name" value="DH_2"/>
    <property type="match status" value="1"/>
</dbReference>
<dbReference type="InterPro" id="IPR001452">
    <property type="entry name" value="SH3_domain"/>
</dbReference>
<dbReference type="Pfam" id="PF11971">
    <property type="entry name" value="CAMSAP_CH"/>
    <property type="match status" value="1"/>
</dbReference>
<dbReference type="Gene3D" id="2.30.29.30">
    <property type="entry name" value="Pleckstrin-homology domain (PH domain)/Phosphotyrosine-binding domain (PTB)"/>
    <property type="match status" value="1"/>
</dbReference>